<evidence type="ECO:0000313" key="4">
    <source>
        <dbReference type="EMBL" id="KAK4182137.1"/>
    </source>
</evidence>
<reference evidence="4" key="1">
    <citation type="journal article" date="2023" name="Mol. Phylogenet. Evol.">
        <title>Genome-scale phylogeny and comparative genomics of the fungal order Sordariales.</title>
        <authorList>
            <person name="Hensen N."/>
            <person name="Bonometti L."/>
            <person name="Westerberg I."/>
            <person name="Brannstrom I.O."/>
            <person name="Guillou S."/>
            <person name="Cros-Aarteil S."/>
            <person name="Calhoun S."/>
            <person name="Haridas S."/>
            <person name="Kuo A."/>
            <person name="Mondo S."/>
            <person name="Pangilinan J."/>
            <person name="Riley R."/>
            <person name="LaButti K."/>
            <person name="Andreopoulos B."/>
            <person name="Lipzen A."/>
            <person name="Chen C."/>
            <person name="Yan M."/>
            <person name="Daum C."/>
            <person name="Ng V."/>
            <person name="Clum A."/>
            <person name="Steindorff A."/>
            <person name="Ohm R.A."/>
            <person name="Martin F."/>
            <person name="Silar P."/>
            <person name="Natvig D.O."/>
            <person name="Lalanne C."/>
            <person name="Gautier V."/>
            <person name="Ament-Velasquez S.L."/>
            <person name="Kruys A."/>
            <person name="Hutchinson M.I."/>
            <person name="Powell A.J."/>
            <person name="Barry K."/>
            <person name="Miller A.N."/>
            <person name="Grigoriev I.V."/>
            <person name="Debuchy R."/>
            <person name="Gladieux P."/>
            <person name="Hiltunen Thoren M."/>
            <person name="Johannesson H."/>
        </authorList>
    </citation>
    <scope>NUCLEOTIDE SEQUENCE</scope>
    <source>
        <strain evidence="4">PSN309</strain>
    </source>
</reference>
<feature type="compositionally biased region" description="Polar residues" evidence="3">
    <location>
        <begin position="1"/>
        <end position="21"/>
    </location>
</feature>
<feature type="region of interest" description="Disordered" evidence="3">
    <location>
        <begin position="99"/>
        <end position="160"/>
    </location>
</feature>
<dbReference type="Proteomes" id="UP001302126">
    <property type="component" value="Unassembled WGS sequence"/>
</dbReference>
<name>A0AAN7ADS7_9PEZI</name>
<keyword evidence="1" id="KW-0677">Repeat</keyword>
<protein>
    <recommendedName>
        <fullName evidence="6">Ankyrin repeat protein</fullName>
    </recommendedName>
</protein>
<evidence type="ECO:0000256" key="3">
    <source>
        <dbReference type="SAM" id="MobiDB-lite"/>
    </source>
</evidence>
<evidence type="ECO:0000256" key="1">
    <source>
        <dbReference type="ARBA" id="ARBA00022737"/>
    </source>
</evidence>
<keyword evidence="5" id="KW-1185">Reference proteome</keyword>
<gene>
    <name evidence="4" type="ORF">QBC35DRAFT_549478</name>
</gene>
<organism evidence="4 5">
    <name type="scientific">Podospora australis</name>
    <dbReference type="NCBI Taxonomy" id="1536484"/>
    <lineage>
        <taxon>Eukaryota</taxon>
        <taxon>Fungi</taxon>
        <taxon>Dikarya</taxon>
        <taxon>Ascomycota</taxon>
        <taxon>Pezizomycotina</taxon>
        <taxon>Sordariomycetes</taxon>
        <taxon>Sordariomycetidae</taxon>
        <taxon>Sordariales</taxon>
        <taxon>Podosporaceae</taxon>
        <taxon>Podospora</taxon>
    </lineage>
</organism>
<sequence>MSSLVTESPATSLNTTPSQFASSTLPSSVSSQVNRPKQLGRGRPAIARGIWQQSVMQRRLVRLYLYTCESSLNTKQISTLLTELAKLEGGENWISKARLKRSTRAKPQQSASVCHRSTDASEISKSARSTLDHNDIPEPNLQNNSDQETRSISDTDSLGERDSVRERIRKTWLRGVLGPTSSAISMSSSVYSEIRSLLSRYSSRSSLLSWKSSIPDNDQILTLPPDLASGATTRNATLIELCCSIRHDCLHRQVSTFLSSGNVLSTLGEVALCRRDIWNETVLHLVARWAPCESFLSILDDLVIQMSSKSLNSRNIDGNTFLHIVADRWHCHDNSNSTPTELETTQLAGLMFRAGESGYNFQALPIGRSVEDTEARIAKFVKSCFGIDKVAGTVFPTSLPQPRVGPLHSEANILHAMLNWVPKPSVQTFSRFLNDGADPNDYNKDGQTLVMAVIENMAKRRLSEQEGSILINMLVAVGADLEQRDYQGNTALGYAVRRRFSGAVQQLIQLGIWVYAKNRNGETALQLAVQQYEGIRAKVKGGLGYGRSQTILVKLFDSVAQRT</sequence>
<dbReference type="GO" id="GO:0005634">
    <property type="term" value="C:nucleus"/>
    <property type="evidence" value="ECO:0007669"/>
    <property type="project" value="TreeGrafter"/>
</dbReference>
<evidence type="ECO:0008006" key="6">
    <source>
        <dbReference type="Google" id="ProtNLM"/>
    </source>
</evidence>
<dbReference type="InterPro" id="IPR036770">
    <property type="entry name" value="Ankyrin_rpt-contain_sf"/>
</dbReference>
<dbReference type="EMBL" id="MU864743">
    <property type="protein sequence ID" value="KAK4182137.1"/>
    <property type="molecule type" value="Genomic_DNA"/>
</dbReference>
<proteinExistence type="predicted"/>
<evidence type="ECO:0000256" key="2">
    <source>
        <dbReference type="ARBA" id="ARBA00023043"/>
    </source>
</evidence>
<feature type="compositionally biased region" description="Polar residues" evidence="3">
    <location>
        <begin position="120"/>
        <end position="129"/>
    </location>
</feature>
<comment type="caution">
    <text evidence="4">The sequence shown here is derived from an EMBL/GenBank/DDBJ whole genome shotgun (WGS) entry which is preliminary data.</text>
</comment>
<keyword evidence="2" id="KW-0040">ANK repeat</keyword>
<evidence type="ECO:0000313" key="5">
    <source>
        <dbReference type="Proteomes" id="UP001302126"/>
    </source>
</evidence>
<dbReference type="GO" id="GO:0010468">
    <property type="term" value="P:regulation of gene expression"/>
    <property type="evidence" value="ECO:0007669"/>
    <property type="project" value="TreeGrafter"/>
</dbReference>
<feature type="compositionally biased region" description="Basic and acidic residues" evidence="3">
    <location>
        <begin position="147"/>
        <end position="160"/>
    </location>
</feature>
<dbReference type="PANTHER" id="PTHR24124">
    <property type="entry name" value="ANKYRIN REPEAT FAMILY A"/>
    <property type="match status" value="1"/>
</dbReference>
<reference evidence="4" key="2">
    <citation type="submission" date="2023-05" db="EMBL/GenBank/DDBJ databases">
        <authorList>
            <consortium name="Lawrence Berkeley National Laboratory"/>
            <person name="Steindorff A."/>
            <person name="Hensen N."/>
            <person name="Bonometti L."/>
            <person name="Westerberg I."/>
            <person name="Brannstrom I.O."/>
            <person name="Guillou S."/>
            <person name="Cros-Aarteil S."/>
            <person name="Calhoun S."/>
            <person name="Haridas S."/>
            <person name="Kuo A."/>
            <person name="Mondo S."/>
            <person name="Pangilinan J."/>
            <person name="Riley R."/>
            <person name="Labutti K."/>
            <person name="Andreopoulos B."/>
            <person name="Lipzen A."/>
            <person name="Chen C."/>
            <person name="Yanf M."/>
            <person name="Daum C."/>
            <person name="Ng V."/>
            <person name="Clum A."/>
            <person name="Ohm R."/>
            <person name="Martin F."/>
            <person name="Silar P."/>
            <person name="Natvig D."/>
            <person name="Lalanne C."/>
            <person name="Gautier V."/>
            <person name="Ament-Velasquez S.L."/>
            <person name="Kruys A."/>
            <person name="Hutchinson M.I."/>
            <person name="Powell A.J."/>
            <person name="Barry K."/>
            <person name="Miller A.N."/>
            <person name="Grigoriev I.V."/>
            <person name="Debuchy R."/>
            <person name="Gladieux P."/>
            <person name="Thoren M.H."/>
            <person name="Johannesson H."/>
        </authorList>
    </citation>
    <scope>NUCLEOTIDE SEQUENCE</scope>
    <source>
        <strain evidence="4">PSN309</strain>
    </source>
</reference>
<feature type="region of interest" description="Disordered" evidence="3">
    <location>
        <begin position="1"/>
        <end position="41"/>
    </location>
</feature>
<feature type="compositionally biased region" description="Low complexity" evidence="3">
    <location>
        <begin position="22"/>
        <end position="31"/>
    </location>
</feature>
<accession>A0AAN7ADS7</accession>
<dbReference type="SUPFAM" id="SSF48403">
    <property type="entry name" value="Ankyrin repeat"/>
    <property type="match status" value="1"/>
</dbReference>
<dbReference type="PANTHER" id="PTHR24124:SF8">
    <property type="entry name" value="OCA DOMAIN-CONTAINING PROTEIN"/>
    <property type="match status" value="1"/>
</dbReference>
<dbReference type="AlphaFoldDB" id="A0AAN7ADS7"/>
<dbReference type="Gene3D" id="1.25.40.20">
    <property type="entry name" value="Ankyrin repeat-containing domain"/>
    <property type="match status" value="1"/>
</dbReference>